<dbReference type="InterPro" id="IPR001544">
    <property type="entry name" value="Aminotrans_IV"/>
</dbReference>
<comment type="caution">
    <text evidence="13">The sequence shown here is derived from an EMBL/GenBank/DDBJ whole genome shotgun (WGS) entry which is preliminary data.</text>
</comment>
<gene>
    <name evidence="13" type="ORF">Cflav_PD3563</name>
</gene>
<keyword evidence="13" id="KW-0032">Aminotransferase</keyword>
<evidence type="ECO:0000256" key="10">
    <source>
        <dbReference type="ARBA" id="ARBA00049229"/>
    </source>
</evidence>
<dbReference type="STRING" id="320771.Cflav_PD3563"/>
<evidence type="ECO:0000256" key="9">
    <source>
        <dbReference type="ARBA" id="ARBA00048798"/>
    </source>
</evidence>
<comment type="catalytic activity">
    <reaction evidence="8">
        <text>L-valine + 2-oxoglutarate = 3-methyl-2-oxobutanoate + L-glutamate</text>
        <dbReference type="Rhea" id="RHEA:24813"/>
        <dbReference type="ChEBI" id="CHEBI:11851"/>
        <dbReference type="ChEBI" id="CHEBI:16810"/>
        <dbReference type="ChEBI" id="CHEBI:29985"/>
        <dbReference type="ChEBI" id="CHEBI:57762"/>
        <dbReference type="EC" id="2.6.1.42"/>
    </reaction>
</comment>
<dbReference type="InterPro" id="IPR050571">
    <property type="entry name" value="Class-IV_PLP-Dep_Aminotrnsfr"/>
</dbReference>
<dbReference type="InterPro" id="IPR018300">
    <property type="entry name" value="Aminotrans_IV_CS"/>
</dbReference>
<evidence type="ECO:0000313" key="14">
    <source>
        <dbReference type="Proteomes" id="UP000003688"/>
    </source>
</evidence>
<dbReference type="FunFam" id="3.20.10.10:FF:000002">
    <property type="entry name" value="D-alanine aminotransferase"/>
    <property type="match status" value="1"/>
</dbReference>
<evidence type="ECO:0000313" key="13">
    <source>
        <dbReference type="EMBL" id="EEF60705.1"/>
    </source>
</evidence>
<accession>B9XH70</accession>
<evidence type="ECO:0000256" key="4">
    <source>
        <dbReference type="ARBA" id="ARBA00005072"/>
    </source>
</evidence>
<evidence type="ECO:0000256" key="6">
    <source>
        <dbReference type="ARBA" id="ARBA00013053"/>
    </source>
</evidence>
<evidence type="ECO:0000256" key="3">
    <source>
        <dbReference type="ARBA" id="ARBA00004931"/>
    </source>
</evidence>
<keyword evidence="7 12" id="KW-0663">Pyridoxal phosphate</keyword>
<protein>
    <recommendedName>
        <fullName evidence="6">branched-chain-amino-acid transaminase</fullName>
        <ecNumber evidence="6">2.6.1.42</ecNumber>
    </recommendedName>
</protein>
<evidence type="ECO:0000256" key="11">
    <source>
        <dbReference type="RuleBase" id="RU004106"/>
    </source>
</evidence>
<keyword evidence="14" id="KW-1185">Reference proteome</keyword>
<dbReference type="CDD" id="cd00449">
    <property type="entry name" value="PLPDE_IV"/>
    <property type="match status" value="1"/>
</dbReference>
<dbReference type="AlphaFoldDB" id="B9XH70"/>
<dbReference type="InterPro" id="IPR043132">
    <property type="entry name" value="BCAT-like_C"/>
</dbReference>
<dbReference type="Gene3D" id="3.20.10.10">
    <property type="entry name" value="D-amino Acid Aminotransferase, subunit A, domain 2"/>
    <property type="match status" value="1"/>
</dbReference>
<dbReference type="GO" id="GO:0046394">
    <property type="term" value="P:carboxylic acid biosynthetic process"/>
    <property type="evidence" value="ECO:0007669"/>
    <property type="project" value="UniProtKB-ARBA"/>
</dbReference>
<comment type="catalytic activity">
    <reaction evidence="9">
        <text>L-isoleucine + 2-oxoglutarate = (S)-3-methyl-2-oxopentanoate + L-glutamate</text>
        <dbReference type="Rhea" id="RHEA:24801"/>
        <dbReference type="ChEBI" id="CHEBI:16810"/>
        <dbReference type="ChEBI" id="CHEBI:29985"/>
        <dbReference type="ChEBI" id="CHEBI:35146"/>
        <dbReference type="ChEBI" id="CHEBI:58045"/>
        <dbReference type="EC" id="2.6.1.42"/>
    </reaction>
</comment>
<comment type="pathway">
    <text evidence="4">Amino-acid biosynthesis; L-leucine biosynthesis; L-leucine from 3-methyl-2-oxobutanoate: step 4/4.</text>
</comment>
<comment type="pathway">
    <text evidence="3">Amino-acid biosynthesis; L-valine biosynthesis; L-valine from pyruvate: step 4/4.</text>
</comment>
<dbReference type="PANTHER" id="PTHR42743">
    <property type="entry name" value="AMINO-ACID AMINOTRANSFERASE"/>
    <property type="match status" value="1"/>
</dbReference>
<comment type="similarity">
    <text evidence="5 11">Belongs to the class-IV pyridoxal-phosphate-dependent aminotransferase family.</text>
</comment>
<dbReference type="InterPro" id="IPR036038">
    <property type="entry name" value="Aminotransferase-like"/>
</dbReference>
<dbReference type="EMBL" id="ABOX02000014">
    <property type="protein sequence ID" value="EEF60705.1"/>
    <property type="molecule type" value="Genomic_DNA"/>
</dbReference>
<dbReference type="SUPFAM" id="SSF56752">
    <property type="entry name" value="D-aminoacid aminotransferase-like PLP-dependent enzymes"/>
    <property type="match status" value="1"/>
</dbReference>
<dbReference type="OrthoDB" id="9805628at2"/>
<dbReference type="Pfam" id="PF01063">
    <property type="entry name" value="Aminotran_4"/>
    <property type="match status" value="1"/>
</dbReference>
<organism evidence="13 14">
    <name type="scientific">Pedosphaera parvula (strain Ellin514)</name>
    <dbReference type="NCBI Taxonomy" id="320771"/>
    <lineage>
        <taxon>Bacteria</taxon>
        <taxon>Pseudomonadati</taxon>
        <taxon>Verrucomicrobiota</taxon>
        <taxon>Pedosphaerae</taxon>
        <taxon>Pedosphaerales</taxon>
        <taxon>Pedosphaeraceae</taxon>
        <taxon>Pedosphaera</taxon>
    </lineage>
</organism>
<reference evidence="13 14" key="1">
    <citation type="journal article" date="2011" name="J. Bacteriol.">
        <title>Genome sequence of 'Pedosphaera parvula' Ellin514, an aerobic Verrucomicrobial isolate from pasture soil.</title>
        <authorList>
            <person name="Kant R."/>
            <person name="van Passel M.W."/>
            <person name="Sangwan P."/>
            <person name="Palva A."/>
            <person name="Lucas S."/>
            <person name="Copeland A."/>
            <person name="Lapidus A."/>
            <person name="Glavina Del Rio T."/>
            <person name="Dalin E."/>
            <person name="Tice H."/>
            <person name="Bruce D."/>
            <person name="Goodwin L."/>
            <person name="Pitluck S."/>
            <person name="Chertkov O."/>
            <person name="Larimer F.W."/>
            <person name="Land M.L."/>
            <person name="Hauser L."/>
            <person name="Brettin T.S."/>
            <person name="Detter J.C."/>
            <person name="Han S."/>
            <person name="de Vos W.M."/>
            <person name="Janssen P.H."/>
            <person name="Smidt H."/>
        </authorList>
    </citation>
    <scope>NUCLEOTIDE SEQUENCE [LARGE SCALE GENOMIC DNA]</scope>
    <source>
        <strain evidence="13 14">Ellin514</strain>
    </source>
</reference>
<name>B9XH70_PEDPL</name>
<dbReference type="InterPro" id="IPR043131">
    <property type="entry name" value="BCAT-like_N"/>
</dbReference>
<dbReference type="PROSITE" id="PS00770">
    <property type="entry name" value="AA_TRANSFER_CLASS_4"/>
    <property type="match status" value="1"/>
</dbReference>
<evidence type="ECO:0000256" key="7">
    <source>
        <dbReference type="ARBA" id="ARBA00022898"/>
    </source>
</evidence>
<evidence type="ECO:0000256" key="1">
    <source>
        <dbReference type="ARBA" id="ARBA00001933"/>
    </source>
</evidence>
<dbReference type="EC" id="2.6.1.42" evidence="6"/>
<keyword evidence="13" id="KW-0808">Transferase</keyword>
<comment type="cofactor">
    <cofactor evidence="1 12">
        <name>pyridoxal 5'-phosphate</name>
        <dbReference type="ChEBI" id="CHEBI:597326"/>
    </cofactor>
</comment>
<dbReference type="Proteomes" id="UP000003688">
    <property type="component" value="Unassembled WGS sequence"/>
</dbReference>
<dbReference type="PANTHER" id="PTHR42743:SF11">
    <property type="entry name" value="AMINODEOXYCHORISMATE LYASE"/>
    <property type="match status" value="1"/>
</dbReference>
<evidence type="ECO:0000256" key="5">
    <source>
        <dbReference type="ARBA" id="ARBA00009320"/>
    </source>
</evidence>
<proteinExistence type="inferred from homology"/>
<dbReference type="RefSeq" id="WP_007415166.1">
    <property type="nucleotide sequence ID" value="NZ_ABOX02000014.1"/>
</dbReference>
<dbReference type="GO" id="GO:0008652">
    <property type="term" value="P:amino acid biosynthetic process"/>
    <property type="evidence" value="ECO:0007669"/>
    <property type="project" value="UniProtKB-ARBA"/>
</dbReference>
<dbReference type="Gene3D" id="3.30.470.10">
    <property type="match status" value="1"/>
</dbReference>
<comment type="pathway">
    <text evidence="2">Amino-acid biosynthesis; L-isoleucine biosynthesis; L-isoleucine from 2-oxobutanoate: step 4/4.</text>
</comment>
<sequence length="310" mass="34792">MGTHYIQANTDGRLHPASEPSISPLNRGFLYGDAIYEVWRTYGCTIFAFEEHWQRLEQSARALYMELPLDRARFLGEVRRTVQAFFENNGQATEFYIRLQISRGAGAIGLDTGLADHASYVILVQPLKEQPEKWQQSGMRLSVATSLHRLHADTVNPAWKTGNYLNSILCLREARSRGADEVLMTNLAGEITEAAVSNLFFVRDQILITPPLSAGILAGVTRRFIIEQAAPRANLQVREETVRVEELKAFRECFLSSTTKEIASVAAIDEVKFAIGENGVAQKLREAFKEWVREYQAGHPELKIGAKLVP</sequence>
<dbReference type="GO" id="GO:0004084">
    <property type="term" value="F:branched-chain-amino-acid transaminase activity"/>
    <property type="evidence" value="ECO:0007669"/>
    <property type="project" value="UniProtKB-EC"/>
</dbReference>
<evidence type="ECO:0000256" key="12">
    <source>
        <dbReference type="RuleBase" id="RU004516"/>
    </source>
</evidence>
<evidence type="ECO:0000256" key="2">
    <source>
        <dbReference type="ARBA" id="ARBA00004824"/>
    </source>
</evidence>
<comment type="catalytic activity">
    <reaction evidence="10">
        <text>L-leucine + 2-oxoglutarate = 4-methyl-2-oxopentanoate + L-glutamate</text>
        <dbReference type="Rhea" id="RHEA:18321"/>
        <dbReference type="ChEBI" id="CHEBI:16810"/>
        <dbReference type="ChEBI" id="CHEBI:17865"/>
        <dbReference type="ChEBI" id="CHEBI:29985"/>
        <dbReference type="ChEBI" id="CHEBI:57427"/>
        <dbReference type="EC" id="2.6.1.42"/>
    </reaction>
</comment>
<evidence type="ECO:0000256" key="8">
    <source>
        <dbReference type="ARBA" id="ARBA00048212"/>
    </source>
</evidence>